<feature type="transmembrane region" description="Helical" evidence="1">
    <location>
        <begin position="342"/>
        <end position="362"/>
    </location>
</feature>
<evidence type="ECO:0000313" key="3">
    <source>
        <dbReference type="Proteomes" id="UP000134642"/>
    </source>
</evidence>
<dbReference type="Proteomes" id="UP000134642">
    <property type="component" value="Segment"/>
</dbReference>
<dbReference type="Pfam" id="PF03003">
    <property type="entry name" value="Pox_G9-A16"/>
    <property type="match status" value="1"/>
</dbReference>
<gene>
    <name evidence="2" type="primary">GTPV103</name>
</gene>
<sequence length="377" mass="43977">MGGSVSVTNLNVSKDLADYNKKYMFINFNYPEYNKIITFLEEQKIYNDDKKSEILPNFCLTNNLKISHCGNFVSDEISKKYILVKGDSCRSFSFRPGSMILYTNDITEDYLDNKIPESAKEYILKGTQCKFIKKDYFINDDDIIKCCTNPSIGNCPKKLNNEYQTSHCDNTMSFFCKSNPDNVQCLKWLRTKRKIALSTYTDICSNNMDKRYCSEFIRVVRPNFFTFGDIALLSYCNKNKGNRNCWCVLPPNNITFDRYLGPRVCLLHECTDKTRDRKWLLYDQDIQRSRCKYIGCNININSLTLENSKIDLISDCSKNKNIIGDLDPGIPKAKKKRDLPNIIGFPFIFICLAVLFYFLVIYNRKKIKTNNINVRRR</sequence>
<organism evidence="2 3">
    <name type="scientific">Goatpox virus FZ</name>
    <dbReference type="NCBI Taxonomy" id="1416740"/>
    <lineage>
        <taxon>Viruses</taxon>
        <taxon>Varidnaviria</taxon>
        <taxon>Bamfordvirae</taxon>
        <taxon>Nucleocytoviricota</taxon>
        <taxon>Pokkesviricetes</taxon>
        <taxon>Chitovirales</taxon>
        <taxon>Poxviridae</taxon>
        <taxon>Chordopoxvirinae</taxon>
        <taxon>Capripoxvirus</taxon>
        <taxon>Capripoxvirus goatpox</taxon>
        <taxon>Goatpox virus</taxon>
    </lineage>
</organism>
<protein>
    <submittedName>
        <fullName evidence="2">Myristylated membrane protein</fullName>
    </submittedName>
</protein>
<evidence type="ECO:0000256" key="1">
    <source>
        <dbReference type="SAM" id="Phobius"/>
    </source>
</evidence>
<keyword evidence="1" id="KW-1133">Transmembrane helix</keyword>
<evidence type="ECO:0000313" key="2">
    <source>
        <dbReference type="EMBL" id="AGZ95423.1"/>
    </source>
</evidence>
<reference evidence="2 3" key="1">
    <citation type="journal article" date="2014" name="Vet. Microbiol.">
        <title>Complete genome sequence analysis of goatpox virus isolated from China shows high variation.</title>
        <authorList>
            <person name="Zeng X."/>
            <person name="Chi X."/>
            <person name="Li W."/>
            <person name="Hao W."/>
            <person name="Li M."/>
            <person name="Huang X."/>
            <person name="Huang Y."/>
            <person name="Rock D.L."/>
            <person name="Luo S."/>
            <person name="Wang S."/>
        </authorList>
    </citation>
    <scope>NUCLEOTIDE SEQUENCE [LARGE SCALE GENOMIC DNA]</scope>
    <source>
        <strain evidence="2">FZ</strain>
    </source>
</reference>
<proteinExistence type="predicted"/>
<name>A0A075CHL6_9POXV</name>
<keyword evidence="1" id="KW-0472">Membrane</keyword>
<keyword evidence="1" id="KW-0812">Transmembrane</keyword>
<accession>A0A075CHL6</accession>
<dbReference type="EMBL" id="KC951854">
    <property type="protein sequence ID" value="AGZ95423.1"/>
    <property type="molecule type" value="Genomic_DNA"/>
</dbReference>
<dbReference type="InterPro" id="IPR004251">
    <property type="entry name" value="Pox_virus_G9/A16"/>
</dbReference>